<evidence type="ECO:0000313" key="2">
    <source>
        <dbReference type="EMBL" id="TWT57386.1"/>
    </source>
</evidence>
<dbReference type="RefSeq" id="WP_146507223.1">
    <property type="nucleotide sequence ID" value="NZ_SIHI01000001.1"/>
</dbReference>
<dbReference type="Gene3D" id="3.50.50.60">
    <property type="entry name" value="FAD/NAD(P)-binding domain"/>
    <property type="match status" value="2"/>
</dbReference>
<name>A0A5C5X355_9PLAN</name>
<organism evidence="2 3">
    <name type="scientific">Thalassoglobus neptunius</name>
    <dbReference type="NCBI Taxonomy" id="1938619"/>
    <lineage>
        <taxon>Bacteria</taxon>
        <taxon>Pseudomonadati</taxon>
        <taxon>Planctomycetota</taxon>
        <taxon>Planctomycetia</taxon>
        <taxon>Planctomycetales</taxon>
        <taxon>Planctomycetaceae</taxon>
        <taxon>Thalassoglobus</taxon>
    </lineage>
</organism>
<reference evidence="2 3" key="1">
    <citation type="submission" date="2019-02" db="EMBL/GenBank/DDBJ databases">
        <title>Deep-cultivation of Planctomycetes and their phenomic and genomic characterization uncovers novel biology.</title>
        <authorList>
            <person name="Wiegand S."/>
            <person name="Jogler M."/>
            <person name="Boedeker C."/>
            <person name="Pinto D."/>
            <person name="Vollmers J."/>
            <person name="Rivas-Marin E."/>
            <person name="Kohn T."/>
            <person name="Peeters S.H."/>
            <person name="Heuer A."/>
            <person name="Rast P."/>
            <person name="Oberbeckmann S."/>
            <person name="Bunk B."/>
            <person name="Jeske O."/>
            <person name="Meyerdierks A."/>
            <person name="Storesund J.E."/>
            <person name="Kallscheuer N."/>
            <person name="Luecker S."/>
            <person name="Lage O.M."/>
            <person name="Pohl T."/>
            <person name="Merkel B.J."/>
            <person name="Hornburger P."/>
            <person name="Mueller R.-W."/>
            <person name="Bruemmer F."/>
            <person name="Labrenz M."/>
            <person name="Spormann A.M."/>
            <person name="Op Den Camp H."/>
            <person name="Overmann J."/>
            <person name="Amann R."/>
            <person name="Jetten M.S.M."/>
            <person name="Mascher T."/>
            <person name="Medema M.H."/>
            <person name="Devos D.P."/>
            <person name="Kaster A.-K."/>
            <person name="Ovreas L."/>
            <person name="Rohde M."/>
            <person name="Galperin M.Y."/>
            <person name="Jogler C."/>
        </authorList>
    </citation>
    <scope>NUCLEOTIDE SEQUENCE [LARGE SCALE GENOMIC DNA]</scope>
    <source>
        <strain evidence="2 3">KOR42</strain>
    </source>
</reference>
<dbReference type="GO" id="GO:0050660">
    <property type="term" value="F:flavin adenine dinucleotide binding"/>
    <property type="evidence" value="ECO:0007669"/>
    <property type="project" value="TreeGrafter"/>
</dbReference>
<evidence type="ECO:0000313" key="3">
    <source>
        <dbReference type="Proteomes" id="UP000317243"/>
    </source>
</evidence>
<dbReference type="PANTHER" id="PTHR43539:SF89">
    <property type="entry name" value="NAD(P)-BINDING DOMAIN-CONTAINING PROTEIN"/>
    <property type="match status" value="1"/>
</dbReference>
<dbReference type="SUPFAM" id="SSF51905">
    <property type="entry name" value="FAD/NAD(P)-binding domain"/>
    <property type="match status" value="2"/>
</dbReference>
<keyword evidence="3" id="KW-1185">Reference proteome</keyword>
<dbReference type="InterPro" id="IPR036188">
    <property type="entry name" value="FAD/NAD-bd_sf"/>
</dbReference>
<accession>A0A5C5X355</accession>
<dbReference type="GO" id="GO:0004497">
    <property type="term" value="F:monooxygenase activity"/>
    <property type="evidence" value="ECO:0007669"/>
    <property type="project" value="TreeGrafter"/>
</dbReference>
<proteinExistence type="predicted"/>
<dbReference type="AlphaFoldDB" id="A0A5C5X355"/>
<dbReference type="EMBL" id="SIHI01000001">
    <property type="protein sequence ID" value="TWT57386.1"/>
    <property type="molecule type" value="Genomic_DNA"/>
</dbReference>
<protein>
    <submittedName>
        <fullName evidence="2">Putative oxidoreductase CzcO</fullName>
        <ecNumber evidence="2">1.-.-.-</ecNumber>
    </submittedName>
</protein>
<sequence length="374" mass="41362">MNQQDQHVFDVIVVGAGPAGIGVGVALSDAEIENYIIVDRHEVGASLERWPAETRFITPSFATNSIGMLDLNSIAIGVSPAYSLETEHPTGSEYASHLRAVADYFELKVETGIVVQRVGKVDDLFLLDTPEKTLRCKNVIWAAGEFQYPKLNSFPGAELCRHTSTIRSYHELEGDDFLIVGGYESGIDAAFHLAQMGKAVRVIDHACPWEDESSDPSVSLSTFSLERIRDACFESQVELIPDTGVETVVRRSGEYEVSLDDQSKLTSRTQPLLANGFAGSQTVISDLFEKREDGFPVLNEHDESTITPGLFLSGPMVRHDNHVFCFIYKYRQRFAVVAKQVSQTLGLSGEGLEVYRKWGMYLDDLSCCGEECVC</sequence>
<dbReference type="PRINTS" id="PR00368">
    <property type="entry name" value="FADPNR"/>
</dbReference>
<comment type="caution">
    <text evidence="2">The sequence shown here is derived from an EMBL/GenBank/DDBJ whole genome shotgun (WGS) entry which is preliminary data.</text>
</comment>
<gene>
    <name evidence="2" type="primary">czcO</name>
    <name evidence="2" type="ORF">KOR42_07460</name>
</gene>
<dbReference type="Proteomes" id="UP000317243">
    <property type="component" value="Unassembled WGS sequence"/>
</dbReference>
<dbReference type="PANTHER" id="PTHR43539">
    <property type="entry name" value="FLAVIN-BINDING MONOOXYGENASE-LIKE PROTEIN (AFU_ORTHOLOGUE AFUA_4G09220)"/>
    <property type="match status" value="1"/>
</dbReference>
<dbReference type="OrthoDB" id="178899at2"/>
<dbReference type="InterPro" id="IPR050982">
    <property type="entry name" value="Auxin_biosynth/cation_transpt"/>
</dbReference>
<keyword evidence="1 2" id="KW-0560">Oxidoreductase</keyword>
<dbReference type="EC" id="1.-.-.-" evidence="2"/>
<evidence type="ECO:0000256" key="1">
    <source>
        <dbReference type="ARBA" id="ARBA00023002"/>
    </source>
</evidence>
<dbReference type="Pfam" id="PF13738">
    <property type="entry name" value="Pyr_redox_3"/>
    <property type="match status" value="1"/>
</dbReference>
<dbReference type="PRINTS" id="PR00469">
    <property type="entry name" value="PNDRDTASEII"/>
</dbReference>